<name>A0A8J2LAV9_9HEXA</name>
<sequence length="646" mass="71215">MDSGSSNDDDEPKICTVFSSDSKSSKTIFDTIAFTSPKKEEKPFVAVETSVASAASVFDTPKSSQASISQSLEAERGQKEVSLVQTDFGSGDDFSTKLDGGGIDINKDVPLSQPSSLGPELVVEDLSKLKLDRVDNQEELVGAEDSPLPSANVLFADAPEVPFPVGLGSFDMTSDKSSFVSGGMSVMTTPQVPVIPAKSGADTFATVYSSSNASYDSWIPSENTKKILLAITSGTEASNYIPDASTMTMPGIIHEVEMSDKVAINMARIFGEAEASRRKILTVDNVTQDDNGLRELIKLGCYRSAINLTKRLLVLYDQGPGQIDKYSKHTPHSLQLWYTRIALLVRIREFSHADDEIKAFKDFENPDMYFEYYPELYNHGNKGSLVPFHFRLLAAEIPQYMRKISDTLDKLTHILSIVQQIISNVTQGICEDGSPVQLEDERKEKSLQIWSKREVRVLYSLANAAIFCKDFNGALLYLTLLLQKDTEHEMQLKSSIGRLFLQFGDIASAERYLNLAAELSRANSETDRVDTLVDSGLLAISQNNYSDAFNSFKQALAIQPDNYMLTNNMAVCLVYLGKVKDALALMESTVKQNTPQLLQENVILNLSTIYELENSDGSKKNSLLKLISEYKGDGINLASLKMPNLV</sequence>
<dbReference type="AlphaFoldDB" id="A0A8J2LAV9"/>
<keyword evidence="1" id="KW-0802">TPR repeat</keyword>
<evidence type="ECO:0000313" key="2">
    <source>
        <dbReference type="EMBL" id="CAG7828460.1"/>
    </source>
</evidence>
<evidence type="ECO:0008006" key="4">
    <source>
        <dbReference type="Google" id="ProtNLM"/>
    </source>
</evidence>
<protein>
    <recommendedName>
        <fullName evidence="4">Trafficking protein particle complex subunit 12</fullName>
    </recommendedName>
</protein>
<dbReference type="PANTHER" id="PTHR21581">
    <property type="entry name" value="D-ALANYL-D-ALANINE CARBOXYPEPTIDASE"/>
    <property type="match status" value="1"/>
</dbReference>
<proteinExistence type="predicted"/>
<evidence type="ECO:0000313" key="3">
    <source>
        <dbReference type="Proteomes" id="UP000708208"/>
    </source>
</evidence>
<keyword evidence="3" id="KW-1185">Reference proteome</keyword>
<dbReference type="EMBL" id="CAJVCH010547626">
    <property type="protein sequence ID" value="CAG7828460.1"/>
    <property type="molecule type" value="Genomic_DNA"/>
</dbReference>
<dbReference type="Pfam" id="PF14559">
    <property type="entry name" value="TPR_19"/>
    <property type="match status" value="1"/>
</dbReference>
<dbReference type="GO" id="GO:0030008">
    <property type="term" value="C:TRAPP complex"/>
    <property type="evidence" value="ECO:0007669"/>
    <property type="project" value="TreeGrafter"/>
</dbReference>
<dbReference type="Proteomes" id="UP000708208">
    <property type="component" value="Unassembled WGS sequence"/>
</dbReference>
<dbReference type="PANTHER" id="PTHR21581:SF6">
    <property type="entry name" value="TRAFFICKING PROTEIN PARTICLE COMPLEX SUBUNIT 12"/>
    <property type="match status" value="1"/>
</dbReference>
<feature type="repeat" description="TPR" evidence="1">
    <location>
        <begin position="529"/>
        <end position="562"/>
    </location>
</feature>
<dbReference type="PROSITE" id="PS50005">
    <property type="entry name" value="TPR"/>
    <property type="match status" value="1"/>
</dbReference>
<gene>
    <name evidence="2" type="ORF">AFUS01_LOCUS38387</name>
</gene>
<evidence type="ECO:0000256" key="1">
    <source>
        <dbReference type="PROSITE-ProRule" id="PRU00339"/>
    </source>
</evidence>
<dbReference type="GO" id="GO:0005794">
    <property type="term" value="C:Golgi apparatus"/>
    <property type="evidence" value="ECO:0007669"/>
    <property type="project" value="TreeGrafter"/>
</dbReference>
<organism evidence="2 3">
    <name type="scientific">Allacma fusca</name>
    <dbReference type="NCBI Taxonomy" id="39272"/>
    <lineage>
        <taxon>Eukaryota</taxon>
        <taxon>Metazoa</taxon>
        <taxon>Ecdysozoa</taxon>
        <taxon>Arthropoda</taxon>
        <taxon>Hexapoda</taxon>
        <taxon>Collembola</taxon>
        <taxon>Symphypleona</taxon>
        <taxon>Sminthuridae</taxon>
        <taxon>Allacma</taxon>
    </lineage>
</organism>
<accession>A0A8J2LAV9</accession>
<comment type="caution">
    <text evidence="2">The sequence shown here is derived from an EMBL/GenBank/DDBJ whole genome shotgun (WGS) entry which is preliminary data.</text>
</comment>
<dbReference type="OrthoDB" id="428342at2759"/>
<dbReference type="InterPro" id="IPR019734">
    <property type="entry name" value="TPR_rpt"/>
</dbReference>
<dbReference type="SMART" id="SM00028">
    <property type="entry name" value="TPR"/>
    <property type="match status" value="3"/>
</dbReference>
<reference evidence="2" key="1">
    <citation type="submission" date="2021-06" db="EMBL/GenBank/DDBJ databases">
        <authorList>
            <person name="Hodson N. C."/>
            <person name="Mongue J. A."/>
            <person name="Jaron S. K."/>
        </authorList>
    </citation>
    <scope>NUCLEOTIDE SEQUENCE</scope>
</reference>